<dbReference type="Proteomes" id="UP000193920">
    <property type="component" value="Unassembled WGS sequence"/>
</dbReference>
<proteinExistence type="inferred from homology"/>
<accession>A0A1Y2FJ79</accession>
<feature type="transmembrane region" description="Helical" evidence="9">
    <location>
        <begin position="209"/>
        <end position="233"/>
    </location>
</feature>
<dbReference type="Pfam" id="PF04193">
    <property type="entry name" value="PQ-loop"/>
    <property type="match status" value="2"/>
</dbReference>
<dbReference type="SMART" id="SM00679">
    <property type="entry name" value="CTNS"/>
    <property type="match status" value="2"/>
</dbReference>
<evidence type="ECO:0000256" key="5">
    <source>
        <dbReference type="ARBA" id="ARBA00022989"/>
    </source>
</evidence>
<evidence type="ECO:0000256" key="1">
    <source>
        <dbReference type="ARBA" id="ARBA00004141"/>
    </source>
</evidence>
<keyword evidence="2" id="KW-0813">Transport</keyword>
<dbReference type="InterPro" id="IPR006603">
    <property type="entry name" value="PQ-loop_rpt"/>
</dbReference>
<evidence type="ECO:0000256" key="9">
    <source>
        <dbReference type="SAM" id="Phobius"/>
    </source>
</evidence>
<comment type="caution">
    <text evidence="10">The sequence shown here is derived from an EMBL/GenBank/DDBJ whole genome shotgun (WGS) entry which is preliminary data.</text>
</comment>
<dbReference type="PANTHER" id="PTHR12226:SF2">
    <property type="entry name" value="MANNOSE-P-DOLICHOL UTILIZATION DEFECT 1 PROTEIN"/>
    <property type="match status" value="1"/>
</dbReference>
<dbReference type="OrthoDB" id="271506at2759"/>
<keyword evidence="3 8" id="KW-0812">Transmembrane</keyword>
<dbReference type="PANTHER" id="PTHR12226">
    <property type="entry name" value="MANNOSE-P-DOLICHOL UTILIZATION DEFECT 1 LEC35 -RELATED"/>
    <property type="match status" value="1"/>
</dbReference>
<evidence type="ECO:0000256" key="2">
    <source>
        <dbReference type="ARBA" id="ARBA00022448"/>
    </source>
</evidence>
<dbReference type="GO" id="GO:0016020">
    <property type="term" value="C:membrane"/>
    <property type="evidence" value="ECO:0007669"/>
    <property type="project" value="UniProtKB-SubCell"/>
</dbReference>
<dbReference type="Gene3D" id="1.20.1280.290">
    <property type="match status" value="2"/>
</dbReference>
<keyword evidence="5 8" id="KW-1133">Transmembrane helix</keyword>
<dbReference type="PIRSF" id="PIRSF023381">
    <property type="entry name" value="MannP-dilichol_defect-1p"/>
    <property type="match status" value="1"/>
</dbReference>
<keyword evidence="6 8" id="KW-0472">Membrane</keyword>
<evidence type="ECO:0000256" key="7">
    <source>
        <dbReference type="ARBA" id="ARBA00038475"/>
    </source>
</evidence>
<protein>
    <recommendedName>
        <fullName evidence="8">Mannose-P-dolichol utilization defect 1 protein homolog</fullName>
    </recommendedName>
</protein>
<name>A0A1Y2FJ79_9FUNG</name>
<keyword evidence="4" id="KW-0677">Repeat</keyword>
<reference evidence="10 11" key="1">
    <citation type="submission" date="2016-08" db="EMBL/GenBank/DDBJ databases">
        <title>A Parts List for Fungal Cellulosomes Revealed by Comparative Genomics.</title>
        <authorList>
            <consortium name="DOE Joint Genome Institute"/>
            <person name="Haitjema C.H."/>
            <person name="Gilmore S.P."/>
            <person name="Henske J.K."/>
            <person name="Solomon K.V."/>
            <person name="De Groot R."/>
            <person name="Kuo A."/>
            <person name="Mondo S.J."/>
            <person name="Salamov A.A."/>
            <person name="Labutti K."/>
            <person name="Zhao Z."/>
            <person name="Chiniquy J."/>
            <person name="Barry K."/>
            <person name="Brewer H.M."/>
            <person name="Purvine S.O."/>
            <person name="Wright A.T."/>
            <person name="Boxma B."/>
            <person name="Van Alen T."/>
            <person name="Hackstein J.H."/>
            <person name="Baker S.E."/>
            <person name="Grigoriev I.V."/>
            <person name="O'Malley M.A."/>
        </authorList>
    </citation>
    <scope>NUCLEOTIDE SEQUENCE [LARGE SCALE GENOMIC DNA]</scope>
    <source>
        <strain evidence="10 11">G1</strain>
    </source>
</reference>
<dbReference type="FunFam" id="1.20.1280.290:FF:000006">
    <property type="entry name" value="mannose-P-dolichol utilization defect 1 protein"/>
    <property type="match status" value="1"/>
</dbReference>
<evidence type="ECO:0000256" key="4">
    <source>
        <dbReference type="ARBA" id="ARBA00022737"/>
    </source>
</evidence>
<evidence type="ECO:0000313" key="10">
    <source>
        <dbReference type="EMBL" id="ORY83444.1"/>
    </source>
</evidence>
<comment type="subcellular location">
    <subcellularLocation>
        <location evidence="1 8">Membrane</location>
        <topology evidence="1 8">Multi-pass membrane protein</topology>
    </subcellularLocation>
</comment>
<feature type="transmembrane region" description="Helical" evidence="9">
    <location>
        <begin position="104"/>
        <end position="121"/>
    </location>
</feature>
<dbReference type="STRING" id="1754190.A0A1Y2FJ79"/>
<dbReference type="EMBL" id="MCOG01000007">
    <property type="protein sequence ID" value="ORY83444.1"/>
    <property type="molecule type" value="Genomic_DNA"/>
</dbReference>
<keyword evidence="11" id="KW-1185">Reference proteome</keyword>
<evidence type="ECO:0000256" key="3">
    <source>
        <dbReference type="ARBA" id="ARBA00022692"/>
    </source>
</evidence>
<feature type="transmembrane region" description="Helical" evidence="9">
    <location>
        <begin position="72"/>
        <end position="92"/>
    </location>
</feature>
<organism evidence="10 11">
    <name type="scientific">Neocallimastix californiae</name>
    <dbReference type="NCBI Taxonomy" id="1754190"/>
    <lineage>
        <taxon>Eukaryota</taxon>
        <taxon>Fungi</taxon>
        <taxon>Fungi incertae sedis</taxon>
        <taxon>Chytridiomycota</taxon>
        <taxon>Chytridiomycota incertae sedis</taxon>
        <taxon>Neocallimastigomycetes</taxon>
        <taxon>Neocallimastigales</taxon>
        <taxon>Neocallimastigaceae</taxon>
        <taxon>Neocallimastix</taxon>
    </lineage>
</organism>
<sequence length="253" mass="28642">MGDLITYAKDLITSLIGEKCYVELVENLNIKNIDCVKYAFSKVLGLGMVCGGAILKVPQIIKILMSKSTRGISVTSYFLEMLALLINISYNVRFGYPFTTWGEYPFMAVQCFIVLFLIYFYRKSRKNLIYFLSPLLILLVIFQPSIIPNSLLQILQTSTIGITIASRLPQIITNYKHKSTGELSALTVFFQCAGSLARVFTTIQEVDDYVVMAGNLIASSLNTVLFLQVLYYWRSGYLPLKNKKSKAKQMKRI</sequence>
<dbReference type="InterPro" id="IPR016817">
    <property type="entry name" value="MannP-dilichol_defect-1"/>
</dbReference>
<feature type="transmembrane region" description="Helical" evidence="9">
    <location>
        <begin position="128"/>
        <end position="147"/>
    </location>
</feature>
<evidence type="ECO:0000256" key="8">
    <source>
        <dbReference type="PIRNR" id="PIRNR023381"/>
    </source>
</evidence>
<comment type="similarity">
    <text evidence="7 8">Belongs to the MPDU1 (TC 2.A.43.3) family.</text>
</comment>
<dbReference type="AlphaFoldDB" id="A0A1Y2FJ79"/>
<evidence type="ECO:0000313" key="11">
    <source>
        <dbReference type="Proteomes" id="UP000193920"/>
    </source>
</evidence>
<evidence type="ECO:0000256" key="6">
    <source>
        <dbReference type="ARBA" id="ARBA00023136"/>
    </source>
</evidence>
<gene>
    <name evidence="10" type="ORF">LY90DRAFT_499647</name>
</gene>